<evidence type="ECO:0000313" key="2">
    <source>
        <dbReference type="Proteomes" id="UP000356253"/>
    </source>
</evidence>
<sequence length="375" mass="44425">MKQSNRLKELYTYQILDTPQEKELDDFAELAALSCNTPFALISFIDRDRNWYKAKVGLEINQYKNRHPFVEHILKGNYHFIEVKNLAEDEHFSEPLALGTQTINYYAGVTLKSPNGHVLGTLSVLHEQPYCLNEDQKKSLKIIGDKVMKFLNDRRALLDQQNTIAKNAQKLKNLTDHVPHLIFQLKFYPSSDKVKIEFVSRGIKKLFPMIKDPQKFIERPEWFIKLIHPEHREKFKVHLQELLNSKKRQVIEYKLNHCENKWHLLKVNPELHQDGSVTWYGNIEDITSHLEYEKAMENIVYDLSHVLRRPVANLLGINNLLQEEKNLNEKDLRKYSKFIQKASQELDDYSRELNEIYQKKREEVMMTKLNKKLLQ</sequence>
<dbReference type="EMBL" id="CABVMM010000018">
    <property type="protein sequence ID" value="VVV02356.1"/>
    <property type="molecule type" value="Genomic_DNA"/>
</dbReference>
<dbReference type="Proteomes" id="UP000356253">
    <property type="component" value="Unassembled WGS sequence"/>
</dbReference>
<organism evidence="1 2">
    <name type="scientific">Mesonia oceanica</name>
    <dbReference type="NCBI Taxonomy" id="2687242"/>
    <lineage>
        <taxon>Bacteria</taxon>
        <taxon>Pseudomonadati</taxon>
        <taxon>Bacteroidota</taxon>
        <taxon>Flavobacteriia</taxon>
        <taxon>Flavobacteriales</taxon>
        <taxon>Flavobacteriaceae</taxon>
        <taxon>Mesonia</taxon>
    </lineage>
</organism>
<proteinExistence type="predicted"/>
<gene>
    <name evidence="1" type="ORF">FVB9532_03655</name>
</gene>
<evidence type="ECO:0000313" key="1">
    <source>
        <dbReference type="EMBL" id="VVV02356.1"/>
    </source>
</evidence>
<comment type="caution">
    <text evidence="1">The sequence shown here is derived from an EMBL/GenBank/DDBJ whole genome shotgun (WGS) entry which is preliminary data.</text>
</comment>
<protein>
    <submittedName>
        <fullName evidence="1">Uncharacterized protein</fullName>
    </submittedName>
</protein>
<reference evidence="1" key="1">
    <citation type="submission" date="2019-09" db="EMBL/GenBank/DDBJ databases">
        <authorList>
            <person name="Rodrigo-Torres L."/>
            <person name="Arahal R. D."/>
            <person name="Lucena T."/>
        </authorList>
    </citation>
    <scope>NUCLEOTIDE SEQUENCE</scope>
    <source>
        <strain evidence="1">ISS653</strain>
    </source>
</reference>
<name>A0AC61YCW3_9FLAO</name>
<accession>A0AC61YCW3</accession>
<keyword evidence="2" id="KW-1185">Reference proteome</keyword>